<dbReference type="EMBL" id="UZAU01000765">
    <property type="status" value="NOT_ANNOTATED_CDS"/>
    <property type="molecule type" value="Genomic_DNA"/>
</dbReference>
<evidence type="ECO:0000313" key="2">
    <source>
        <dbReference type="EnsemblPlants" id="cds.evm.model.09.1270"/>
    </source>
</evidence>
<sequence length="327" mass="37502">MHRTAPTQLFLNHAHVFSGYKKEYLNVGDLVTISNCQRAKLILEGQSVEDFNLSKVICPNARNPRSEKALKADIISTVEDKYNNKTHGQPTGHEEEEEIPPLDRKRKGVVSLPEPSKNPRRSITPDPRSDFNIPTEAKDFLATQAILLTSAYPDEDRAGHISKTLIDQGFIVLELGGMDGVLRKLGESENQMETLHNDTLDLLNAQEEIQGLMVKLKTLEELHKTDLETVVSMSAELKELRKFWEQTQREATKGAGEALLTPVTYKHCVKHFEDGVFMCWKLNKFEPRLHFMPDPEDTVVRFWERTRSWRRPWLSGWALDFLQELIN</sequence>
<accession>A0A803QDX0</accession>
<reference evidence="2" key="2">
    <citation type="submission" date="2021-03" db="UniProtKB">
        <authorList>
            <consortium name="EnsemblPlants"/>
        </authorList>
    </citation>
    <scope>IDENTIFICATION</scope>
</reference>
<dbReference type="Gramene" id="evm.model.09.1270">
    <property type="protein sequence ID" value="cds.evm.model.09.1270"/>
    <property type="gene ID" value="evm.TU.09.1270"/>
</dbReference>
<organism evidence="2 3">
    <name type="scientific">Cannabis sativa</name>
    <name type="common">Hemp</name>
    <name type="synonym">Marijuana</name>
    <dbReference type="NCBI Taxonomy" id="3483"/>
    <lineage>
        <taxon>Eukaryota</taxon>
        <taxon>Viridiplantae</taxon>
        <taxon>Streptophyta</taxon>
        <taxon>Embryophyta</taxon>
        <taxon>Tracheophyta</taxon>
        <taxon>Spermatophyta</taxon>
        <taxon>Magnoliopsida</taxon>
        <taxon>eudicotyledons</taxon>
        <taxon>Gunneridae</taxon>
        <taxon>Pentapetalae</taxon>
        <taxon>rosids</taxon>
        <taxon>fabids</taxon>
        <taxon>Rosales</taxon>
        <taxon>Cannabaceae</taxon>
        <taxon>Cannabis</taxon>
    </lineage>
</organism>
<evidence type="ECO:0000313" key="3">
    <source>
        <dbReference type="Proteomes" id="UP000596661"/>
    </source>
</evidence>
<reference evidence="2" key="1">
    <citation type="submission" date="2018-11" db="EMBL/GenBank/DDBJ databases">
        <authorList>
            <person name="Grassa J C."/>
        </authorList>
    </citation>
    <scope>NUCLEOTIDE SEQUENCE [LARGE SCALE GENOMIC DNA]</scope>
</reference>
<protein>
    <submittedName>
        <fullName evidence="2">Uncharacterized protein</fullName>
    </submittedName>
</protein>
<dbReference type="Proteomes" id="UP000596661">
    <property type="component" value="Chromosome 9"/>
</dbReference>
<dbReference type="AlphaFoldDB" id="A0A803QDX0"/>
<feature type="region of interest" description="Disordered" evidence="1">
    <location>
        <begin position="80"/>
        <end position="131"/>
    </location>
</feature>
<dbReference type="EnsemblPlants" id="evm.model.09.1270">
    <property type="protein sequence ID" value="cds.evm.model.09.1270"/>
    <property type="gene ID" value="evm.TU.09.1270"/>
</dbReference>
<evidence type="ECO:0000256" key="1">
    <source>
        <dbReference type="SAM" id="MobiDB-lite"/>
    </source>
</evidence>
<keyword evidence="3" id="KW-1185">Reference proteome</keyword>
<proteinExistence type="predicted"/>
<name>A0A803QDX0_CANSA</name>